<name>A0ABV9DBE8_9MICO</name>
<proteinExistence type="predicted"/>
<evidence type="ECO:0000256" key="1">
    <source>
        <dbReference type="SAM" id="MobiDB-lite"/>
    </source>
</evidence>
<feature type="compositionally biased region" description="Low complexity" evidence="1">
    <location>
        <begin position="151"/>
        <end position="188"/>
    </location>
</feature>
<keyword evidence="2" id="KW-0472">Membrane</keyword>
<feature type="compositionally biased region" description="Low complexity" evidence="1">
    <location>
        <begin position="83"/>
        <end position="94"/>
    </location>
</feature>
<evidence type="ECO:0000313" key="3">
    <source>
        <dbReference type="EMBL" id="MFC4555986.1"/>
    </source>
</evidence>
<organism evidence="3 4">
    <name type="scientific">Georgenia faecalis</name>
    <dbReference type="NCBI Taxonomy" id="2483799"/>
    <lineage>
        <taxon>Bacteria</taxon>
        <taxon>Bacillati</taxon>
        <taxon>Actinomycetota</taxon>
        <taxon>Actinomycetes</taxon>
        <taxon>Micrococcales</taxon>
        <taxon>Bogoriellaceae</taxon>
        <taxon>Georgenia</taxon>
    </lineage>
</organism>
<keyword evidence="4" id="KW-1185">Reference proteome</keyword>
<dbReference type="EMBL" id="JBHSGF010000008">
    <property type="protein sequence ID" value="MFC4555986.1"/>
    <property type="molecule type" value="Genomic_DNA"/>
</dbReference>
<dbReference type="RefSeq" id="WP_122823396.1">
    <property type="nucleotide sequence ID" value="NZ_CP033325.1"/>
</dbReference>
<accession>A0ABV9DBE8</accession>
<feature type="transmembrane region" description="Helical" evidence="2">
    <location>
        <begin position="121"/>
        <end position="143"/>
    </location>
</feature>
<gene>
    <name evidence="3" type="ORF">ACFO3F_12065</name>
</gene>
<feature type="region of interest" description="Disordered" evidence="1">
    <location>
        <begin position="147"/>
        <end position="188"/>
    </location>
</feature>
<reference evidence="4" key="1">
    <citation type="journal article" date="2019" name="Int. J. Syst. Evol. Microbiol.">
        <title>The Global Catalogue of Microorganisms (GCM) 10K type strain sequencing project: providing services to taxonomists for standard genome sequencing and annotation.</title>
        <authorList>
            <consortium name="The Broad Institute Genomics Platform"/>
            <consortium name="The Broad Institute Genome Sequencing Center for Infectious Disease"/>
            <person name="Wu L."/>
            <person name="Ma J."/>
        </authorList>
    </citation>
    <scope>NUCLEOTIDE SEQUENCE [LARGE SCALE GENOMIC DNA]</scope>
    <source>
        <strain evidence="4">JCM 3369</strain>
    </source>
</reference>
<keyword evidence="2" id="KW-0812">Transmembrane</keyword>
<evidence type="ECO:0000256" key="2">
    <source>
        <dbReference type="SAM" id="Phobius"/>
    </source>
</evidence>
<protein>
    <submittedName>
        <fullName evidence="3">Uncharacterized protein</fullName>
    </submittedName>
</protein>
<dbReference type="Proteomes" id="UP001595955">
    <property type="component" value="Unassembled WGS sequence"/>
</dbReference>
<sequence length="321" mass="32810">MSVNPPTDPDEPQDGTRPGDEEPTRPLDGGEEPTRPLDETADPTRPLDEGAGPTPYDADAPTQPFGAAPAPATQDGASTDPYATDADAGARTGASTYSRPSYADGAEGGGPDGTSRSKGPVILMIVGAVILIAAAVIAAIAFFGRNDEDPAPGATATTETTTEASASPSAEPTTEETATSEPSATASGDLLRQLDTSVTAGDATFTLTEAGFVPEAGIVESGAVEAYLGTYSDGTNEIQLLATAWPSVEEADAYAAAIIGNLGGAEEVATGETYTNGMGTYWAYLLEDGSGMYLWTTDRGEVLRATGSPDWVGQFYSNYSI</sequence>
<evidence type="ECO:0000313" key="4">
    <source>
        <dbReference type="Proteomes" id="UP001595955"/>
    </source>
</evidence>
<feature type="region of interest" description="Disordered" evidence="1">
    <location>
        <begin position="1"/>
        <end position="116"/>
    </location>
</feature>
<comment type="caution">
    <text evidence="3">The sequence shown here is derived from an EMBL/GenBank/DDBJ whole genome shotgun (WGS) entry which is preliminary data.</text>
</comment>
<keyword evidence="2" id="KW-1133">Transmembrane helix</keyword>